<proteinExistence type="predicted"/>
<feature type="transmembrane region" description="Helical" evidence="6">
    <location>
        <begin position="388"/>
        <end position="414"/>
    </location>
</feature>
<protein>
    <recommendedName>
        <fullName evidence="7">Ig-like domain-containing protein</fullName>
    </recommendedName>
</protein>
<dbReference type="PANTHER" id="PTHR24366:SF96">
    <property type="entry name" value="LEUCINE RICH REPEAT CONTAINING 53"/>
    <property type="match status" value="1"/>
</dbReference>
<reference evidence="8 9" key="1">
    <citation type="submission" date="2018-11" db="EMBL/GenBank/DDBJ databases">
        <authorList>
            <consortium name="Pathogen Informatics"/>
        </authorList>
    </citation>
    <scope>NUCLEOTIDE SEQUENCE [LARGE SCALE GENOMIC DNA]</scope>
</reference>
<dbReference type="PROSITE" id="PS51450">
    <property type="entry name" value="LRR"/>
    <property type="match status" value="2"/>
</dbReference>
<dbReference type="PANTHER" id="PTHR24366">
    <property type="entry name" value="IG(IMMUNOGLOBULIN) AND LRR(LEUCINE RICH REPEAT) DOMAINS"/>
    <property type="match status" value="1"/>
</dbReference>
<dbReference type="InterPro" id="IPR003598">
    <property type="entry name" value="Ig_sub2"/>
</dbReference>
<dbReference type="Proteomes" id="UP000281553">
    <property type="component" value="Unassembled WGS sequence"/>
</dbReference>
<sequence>MTYRCINSELGSIPQGIHPDTRKLDLSNNRIEILHEDSFLGFRQLQTLNLDDNRIYKITDRAFEALALTLEYLSLRRNRLSFRVSSNFPVSALSKLKKLRGLDLSGNPLGRIATEWLSPLGETLRILHISDLNGPVEIQSNAFAGLGLLEDFDLSNNEFSAFPENAFEGIRPEKLTAINLTHISWVCDCRLLWLRHWLAQVHRQPYVKEKKITSPCKYPKEFSKLTLLDLPVTTFQCVPKLQAINATAANIYEQSKTFLHVSSAAGETIQLRCTFLSQPKMLVSWYKNGVLLRPELKRIRQETSKGTRFTTTLTIFDLQYDEDSGNYTCTTANSRGSARAAFQLWVSSRHREAKFLLDEAERPDDDLKIGKVTVSNVESQEHNGQQSWILPLATIFIGLCVFCGAALLMVALYYKHKSRCISMAMHAPLREANTRLESVERPLTPQEPEKSSIRKSAVSQKENLTITSFSFVNGCALASESQSVTVMSAPPRQTCAYMPELSRKISPHSTVLSSSLLTSKVGPRPQSSPRPPNRQANYSSAHYVKDTSQVANMPSSELTGSEKPFLSLPVTSHIPSLERSAEQEKPEEDDRPVVRTFAPFVSYDNAKNEDSDSPSERQYYKDSYTGANADAGSGSSVSTDEACPVHGSRKHSMEQGGVVKEHFQSNWCPVHSSVDGLKESLKRTWSTASKQDSLAVSSPYGGRQYWPNGLSSSTEEIARQKLRMDSDFEAALPMYRWSTLQYSARRRQLLSGNKPDGQKVYFKASS</sequence>
<dbReference type="OrthoDB" id="6262729at2759"/>
<evidence type="ECO:0000256" key="3">
    <source>
        <dbReference type="ARBA" id="ARBA00022737"/>
    </source>
</evidence>
<dbReference type="InterPro" id="IPR036179">
    <property type="entry name" value="Ig-like_dom_sf"/>
</dbReference>
<feature type="region of interest" description="Disordered" evidence="5">
    <location>
        <begin position="598"/>
        <end position="651"/>
    </location>
</feature>
<dbReference type="InterPro" id="IPR032675">
    <property type="entry name" value="LRR_dom_sf"/>
</dbReference>
<dbReference type="SMART" id="SM00369">
    <property type="entry name" value="LRR_TYP"/>
    <property type="match status" value="4"/>
</dbReference>
<evidence type="ECO:0000256" key="1">
    <source>
        <dbReference type="ARBA" id="ARBA00022614"/>
    </source>
</evidence>
<evidence type="ECO:0000256" key="6">
    <source>
        <dbReference type="SAM" id="Phobius"/>
    </source>
</evidence>
<name>A0A3P6TYJ9_DIBLA</name>
<feature type="compositionally biased region" description="Low complexity" evidence="5">
    <location>
        <begin position="516"/>
        <end position="525"/>
    </location>
</feature>
<keyword evidence="2" id="KW-0732">Signal</keyword>
<dbReference type="Gene3D" id="3.80.10.10">
    <property type="entry name" value="Ribonuclease Inhibitor"/>
    <property type="match status" value="2"/>
</dbReference>
<organism evidence="8 9">
    <name type="scientific">Dibothriocephalus latus</name>
    <name type="common">Fish tapeworm</name>
    <name type="synonym">Diphyllobothrium latum</name>
    <dbReference type="NCBI Taxonomy" id="60516"/>
    <lineage>
        <taxon>Eukaryota</taxon>
        <taxon>Metazoa</taxon>
        <taxon>Spiralia</taxon>
        <taxon>Lophotrochozoa</taxon>
        <taxon>Platyhelminthes</taxon>
        <taxon>Cestoda</taxon>
        <taxon>Eucestoda</taxon>
        <taxon>Diphyllobothriidea</taxon>
        <taxon>Diphyllobothriidae</taxon>
        <taxon>Dibothriocephalus</taxon>
    </lineage>
</organism>
<evidence type="ECO:0000256" key="4">
    <source>
        <dbReference type="ARBA" id="ARBA00023157"/>
    </source>
</evidence>
<feature type="compositionally biased region" description="Basic and acidic residues" evidence="5">
    <location>
        <begin position="606"/>
        <end position="620"/>
    </location>
</feature>
<evidence type="ECO:0000313" key="9">
    <source>
        <dbReference type="Proteomes" id="UP000281553"/>
    </source>
</evidence>
<dbReference type="PROSITE" id="PS50835">
    <property type="entry name" value="IG_LIKE"/>
    <property type="match status" value="1"/>
</dbReference>
<dbReference type="SUPFAM" id="SSF52058">
    <property type="entry name" value="L domain-like"/>
    <property type="match status" value="1"/>
</dbReference>
<dbReference type="Pfam" id="PF07679">
    <property type="entry name" value="I-set"/>
    <property type="match status" value="1"/>
</dbReference>
<dbReference type="InterPro" id="IPR007110">
    <property type="entry name" value="Ig-like_dom"/>
</dbReference>
<dbReference type="AlphaFoldDB" id="A0A3P6TYJ9"/>
<feature type="domain" description="Ig-like" evidence="7">
    <location>
        <begin position="239"/>
        <end position="347"/>
    </location>
</feature>
<gene>
    <name evidence="8" type="ORF">DILT_LOCUS2329</name>
</gene>
<dbReference type="SMART" id="SM00409">
    <property type="entry name" value="IG"/>
    <property type="match status" value="1"/>
</dbReference>
<keyword evidence="9" id="KW-1185">Reference proteome</keyword>
<dbReference type="InterPro" id="IPR013098">
    <property type="entry name" value="Ig_I-set"/>
</dbReference>
<dbReference type="Gene3D" id="2.60.40.10">
    <property type="entry name" value="Immunoglobulins"/>
    <property type="match status" value="1"/>
</dbReference>
<keyword evidence="6" id="KW-0812">Transmembrane</keyword>
<dbReference type="CDD" id="cd00096">
    <property type="entry name" value="Ig"/>
    <property type="match status" value="1"/>
</dbReference>
<accession>A0A3P6TYJ9</accession>
<dbReference type="InterPro" id="IPR003591">
    <property type="entry name" value="Leu-rich_rpt_typical-subtyp"/>
</dbReference>
<evidence type="ECO:0000256" key="2">
    <source>
        <dbReference type="ARBA" id="ARBA00022729"/>
    </source>
</evidence>
<feature type="region of interest" description="Disordered" evidence="5">
    <location>
        <begin position="437"/>
        <end position="457"/>
    </location>
</feature>
<dbReference type="InterPro" id="IPR003599">
    <property type="entry name" value="Ig_sub"/>
</dbReference>
<dbReference type="SUPFAM" id="SSF48726">
    <property type="entry name" value="Immunoglobulin"/>
    <property type="match status" value="1"/>
</dbReference>
<keyword evidence="3" id="KW-0677">Repeat</keyword>
<keyword evidence="6" id="KW-0472">Membrane</keyword>
<dbReference type="SMART" id="SM00408">
    <property type="entry name" value="IGc2"/>
    <property type="match status" value="1"/>
</dbReference>
<evidence type="ECO:0000256" key="5">
    <source>
        <dbReference type="SAM" id="MobiDB-lite"/>
    </source>
</evidence>
<feature type="region of interest" description="Disordered" evidence="5">
    <location>
        <begin position="516"/>
        <end position="538"/>
    </location>
</feature>
<dbReference type="EMBL" id="UYRU01041950">
    <property type="protein sequence ID" value="VDK71468.1"/>
    <property type="molecule type" value="Genomic_DNA"/>
</dbReference>
<dbReference type="Pfam" id="PF13855">
    <property type="entry name" value="LRR_8"/>
    <property type="match status" value="1"/>
</dbReference>
<dbReference type="InterPro" id="IPR001611">
    <property type="entry name" value="Leu-rich_rpt"/>
</dbReference>
<evidence type="ECO:0000259" key="7">
    <source>
        <dbReference type="PROSITE" id="PS50835"/>
    </source>
</evidence>
<evidence type="ECO:0000313" key="8">
    <source>
        <dbReference type="EMBL" id="VDK71468.1"/>
    </source>
</evidence>
<keyword evidence="1" id="KW-0433">Leucine-rich repeat</keyword>
<dbReference type="InterPro" id="IPR013783">
    <property type="entry name" value="Ig-like_fold"/>
</dbReference>
<keyword evidence="4" id="KW-1015">Disulfide bond</keyword>
<keyword evidence="6" id="KW-1133">Transmembrane helix</keyword>